<sequence>MAALTLGLLLLAAVLVSAVVDQLVPRISLPLIQIAIGVAVALVAGQAVNIDLDPELFLVLFIAPLLFDEAKHADKASLWEYRVPILSLAIGLVLVTTLAIGFAVNYFIPSIPLAAAFALGAALGPTDAVAVSSLSHTTNIPARQKAILKGELLLNDASGIVSFQFALAAVITGTFSLWGASVELVYSFVGGLVLGVALGWLGSFIVRRVRDIGVENTTFHVLFEVFVPFLVFLIAEACHVSGIIAVVVAGLMNVVAPRAMTPAVSRMNIVSSSVWKVLAFALNGVVFVLLGTQLPSAMHRTWDDASISNPWLLAYVLGITFILFFVRFLWVLGMELVGAKSQKRPFCKRDVRNALITTFSGAKGTITLSIMFTIPLYAYYSYELGAAVPFPQRDLLIFLACGTILCSLLLATFLVPLLAPNDAPQESEDEQRQRDVSAYLDILRGVVEELTARQNKDNELEVRAVIANYNARIEHVKEVNDIEDEPNVKLRLQALSWEEERVNALLGEDAVSPLVAYRYLGRLERVCGLLTHGGRVSTRWHSFVSRLRLLFRRGVNALVHEIPAANLPKRAEETRRLQVQVARYVIEKLEEAVASSTVPTEDAAGLLLEYQRTLSSLVATEAPIVSTTLEVASDITAVRRLACQLELEKIQELYEEGAIDRGYVRRLRDNVVLMQLDVDDRL</sequence>
<dbReference type="AlphaFoldDB" id="A0A3N0A882"/>
<keyword evidence="4 10" id="KW-0812">Transmembrane</keyword>
<dbReference type="EMBL" id="SSTM01000001">
    <property type="protein sequence ID" value="TJW12041.1"/>
    <property type="molecule type" value="Genomic_DNA"/>
</dbReference>
<dbReference type="GO" id="GO:0015386">
    <property type="term" value="F:potassium:proton antiporter activity"/>
    <property type="evidence" value="ECO:0007669"/>
    <property type="project" value="TreeGrafter"/>
</dbReference>
<evidence type="ECO:0000259" key="11">
    <source>
        <dbReference type="Pfam" id="PF00999"/>
    </source>
</evidence>
<gene>
    <name evidence="13" type="ORF">E5982_00020</name>
    <name evidence="12" type="ORF">FHR31_000540</name>
</gene>
<evidence type="ECO:0000313" key="12">
    <source>
        <dbReference type="EMBL" id="MBB3170760.1"/>
    </source>
</evidence>
<dbReference type="RefSeq" id="WP_123186229.1">
    <property type="nucleotide sequence ID" value="NZ_CANSLK010000097.1"/>
</dbReference>
<reference evidence="13 14" key="1">
    <citation type="submission" date="2019-04" db="EMBL/GenBank/DDBJ databases">
        <title>Microbes associate with the intestines of laboratory mice.</title>
        <authorList>
            <person name="Navarre W."/>
            <person name="Wong E."/>
            <person name="Huang K.C."/>
            <person name="Tropini C."/>
            <person name="Ng K."/>
            <person name="Yu B."/>
        </authorList>
    </citation>
    <scope>NUCLEOTIDE SEQUENCE [LARGE SCALE GENOMIC DNA]</scope>
    <source>
        <strain evidence="13 14">NM48_B13</strain>
    </source>
</reference>
<evidence type="ECO:0000256" key="1">
    <source>
        <dbReference type="ARBA" id="ARBA00004651"/>
    </source>
</evidence>
<name>A0A3N0A882_9ACTN</name>
<keyword evidence="5 10" id="KW-1133">Transmembrane helix</keyword>
<evidence type="ECO:0000256" key="5">
    <source>
        <dbReference type="ARBA" id="ARBA00022989"/>
    </source>
</evidence>
<evidence type="ECO:0000256" key="3">
    <source>
        <dbReference type="ARBA" id="ARBA00022475"/>
    </source>
</evidence>
<dbReference type="Gene3D" id="6.10.140.1330">
    <property type="match status" value="1"/>
</dbReference>
<feature type="transmembrane region" description="Helical" evidence="10">
    <location>
        <begin position="85"/>
        <end position="108"/>
    </location>
</feature>
<dbReference type="EMBL" id="JACHYA010000001">
    <property type="protein sequence ID" value="MBB3170760.1"/>
    <property type="molecule type" value="Genomic_DNA"/>
</dbReference>
<evidence type="ECO:0000256" key="9">
    <source>
        <dbReference type="ARBA" id="ARBA00023201"/>
    </source>
</evidence>
<dbReference type="OrthoDB" id="9809206at2"/>
<accession>A0A3N0A882</accession>
<comment type="caution">
    <text evidence="10">Lacks conserved residue(s) required for the propagation of feature annotation.</text>
</comment>
<dbReference type="GeneID" id="93357554"/>
<evidence type="ECO:0000256" key="2">
    <source>
        <dbReference type="ARBA" id="ARBA00022448"/>
    </source>
</evidence>
<keyword evidence="8 10" id="KW-0472">Membrane</keyword>
<keyword evidence="7 10" id="KW-0406">Ion transport</keyword>
<dbReference type="InterPro" id="IPR004705">
    <property type="entry name" value="Cation/H_exchanger_CPA1_bac"/>
</dbReference>
<comment type="subcellular location">
    <subcellularLocation>
        <location evidence="1 10">Cell membrane</location>
        <topology evidence="1 10">Multi-pass membrane protein</topology>
    </subcellularLocation>
</comment>
<evidence type="ECO:0000313" key="13">
    <source>
        <dbReference type="EMBL" id="TJW12041.1"/>
    </source>
</evidence>
<reference evidence="12 15" key="2">
    <citation type="submission" date="2020-08" db="EMBL/GenBank/DDBJ databases">
        <title>Sequencing the genomes of 1000 actinobacteria strains.</title>
        <authorList>
            <person name="Klenk H.-P."/>
        </authorList>
    </citation>
    <scope>NUCLEOTIDE SEQUENCE [LARGE SCALE GENOMIC DNA]</scope>
    <source>
        <strain evidence="12 15">DSM 22242</strain>
    </source>
</reference>
<feature type="transmembrane region" description="Helical" evidence="10">
    <location>
        <begin position="395"/>
        <end position="419"/>
    </location>
</feature>
<evidence type="ECO:0000256" key="7">
    <source>
        <dbReference type="ARBA" id="ARBA00023065"/>
    </source>
</evidence>
<dbReference type="GO" id="GO:0098719">
    <property type="term" value="P:sodium ion import across plasma membrane"/>
    <property type="evidence" value="ECO:0007669"/>
    <property type="project" value="TreeGrafter"/>
</dbReference>
<feature type="transmembrane region" description="Helical" evidence="10">
    <location>
        <begin position="28"/>
        <end position="48"/>
    </location>
</feature>
<protein>
    <submittedName>
        <fullName evidence="12">CPA1 family monovalent cation:H+ antiporter</fullName>
    </submittedName>
    <submittedName>
        <fullName evidence="13">Na+/H+ antiporter</fullName>
    </submittedName>
</protein>
<organism evidence="13 14">
    <name type="scientific">Parvibacter caecicola</name>
    <dbReference type="NCBI Taxonomy" id="747645"/>
    <lineage>
        <taxon>Bacteria</taxon>
        <taxon>Bacillati</taxon>
        <taxon>Actinomycetota</taxon>
        <taxon>Coriobacteriia</taxon>
        <taxon>Coriobacteriales</taxon>
        <taxon>Coriobacteriaceae</taxon>
        <taxon>Parvibacter</taxon>
    </lineage>
</organism>
<evidence type="ECO:0000256" key="6">
    <source>
        <dbReference type="ARBA" id="ARBA00023053"/>
    </source>
</evidence>
<keyword evidence="2 10" id="KW-0813">Transport</keyword>
<comment type="caution">
    <text evidence="13">The sequence shown here is derived from an EMBL/GenBank/DDBJ whole genome shotgun (WGS) entry which is preliminary data.</text>
</comment>
<dbReference type="GO" id="GO:0051453">
    <property type="term" value="P:regulation of intracellular pH"/>
    <property type="evidence" value="ECO:0007669"/>
    <property type="project" value="TreeGrafter"/>
</dbReference>
<dbReference type="InterPro" id="IPR006153">
    <property type="entry name" value="Cation/H_exchanger_TM"/>
</dbReference>
<dbReference type="PANTHER" id="PTHR10110:SF86">
    <property type="entry name" value="SODIUM_HYDROGEN EXCHANGER 7"/>
    <property type="match status" value="1"/>
</dbReference>
<dbReference type="PANTHER" id="PTHR10110">
    <property type="entry name" value="SODIUM/HYDROGEN EXCHANGER"/>
    <property type="match status" value="1"/>
</dbReference>
<feature type="transmembrane region" description="Helical" evidence="10">
    <location>
        <begin position="184"/>
        <end position="206"/>
    </location>
</feature>
<keyword evidence="9 10" id="KW-0739">Sodium transport</keyword>
<evidence type="ECO:0000313" key="14">
    <source>
        <dbReference type="Proteomes" id="UP000309454"/>
    </source>
</evidence>
<comment type="function">
    <text evidence="10">Na(+)/H(+) antiporter that extrudes sodium in exchange for external protons.</text>
</comment>
<keyword evidence="14" id="KW-1185">Reference proteome</keyword>
<evidence type="ECO:0000313" key="15">
    <source>
        <dbReference type="Proteomes" id="UP000530850"/>
    </source>
</evidence>
<dbReference type="GO" id="GO:0005886">
    <property type="term" value="C:plasma membrane"/>
    <property type="evidence" value="ECO:0007669"/>
    <property type="project" value="UniProtKB-SubCell"/>
</dbReference>
<dbReference type="InterPro" id="IPR018422">
    <property type="entry name" value="Cation/H_exchanger_CPA1"/>
</dbReference>
<feature type="transmembrane region" description="Helical" evidence="10">
    <location>
        <begin position="354"/>
        <end position="380"/>
    </location>
</feature>
<feature type="transmembrane region" description="Helical" evidence="10">
    <location>
        <begin position="114"/>
        <end position="136"/>
    </location>
</feature>
<feature type="transmembrane region" description="Helical" evidence="10">
    <location>
        <begin position="157"/>
        <end position="178"/>
    </location>
</feature>
<keyword evidence="6 10" id="KW-0915">Sodium</keyword>
<comment type="similarity">
    <text evidence="10">Belongs to the monovalent cation:proton antiporter 1 (CPA1) transporter (TC 2.A.36) family.</text>
</comment>
<evidence type="ECO:0000256" key="8">
    <source>
        <dbReference type="ARBA" id="ARBA00023136"/>
    </source>
</evidence>
<proteinExistence type="inferred from homology"/>
<dbReference type="NCBIfam" id="TIGR00831">
    <property type="entry name" value="a_cpa1"/>
    <property type="match status" value="1"/>
</dbReference>
<dbReference type="Pfam" id="PF00999">
    <property type="entry name" value="Na_H_Exchanger"/>
    <property type="match status" value="1"/>
</dbReference>
<dbReference type="Proteomes" id="UP000530850">
    <property type="component" value="Unassembled WGS sequence"/>
</dbReference>
<keyword evidence="10" id="KW-0050">Antiport</keyword>
<feature type="transmembrane region" description="Helical" evidence="10">
    <location>
        <begin position="312"/>
        <end position="333"/>
    </location>
</feature>
<evidence type="ECO:0000256" key="10">
    <source>
        <dbReference type="RuleBase" id="RU366002"/>
    </source>
</evidence>
<keyword evidence="3 10" id="KW-1003">Cell membrane</keyword>
<dbReference type="GO" id="GO:0015385">
    <property type="term" value="F:sodium:proton antiporter activity"/>
    <property type="evidence" value="ECO:0007669"/>
    <property type="project" value="InterPro"/>
</dbReference>
<feature type="domain" description="Cation/H+ exchanger transmembrane" evidence="11">
    <location>
        <begin position="15"/>
        <end position="416"/>
    </location>
</feature>
<dbReference type="Proteomes" id="UP000309454">
    <property type="component" value="Unassembled WGS sequence"/>
</dbReference>
<evidence type="ECO:0000256" key="4">
    <source>
        <dbReference type="ARBA" id="ARBA00022692"/>
    </source>
</evidence>
<feature type="transmembrane region" description="Helical" evidence="10">
    <location>
        <begin position="273"/>
        <end position="292"/>
    </location>
</feature>